<gene>
    <name evidence="3" type="ORF">PCOR1329_LOCUS67199</name>
</gene>
<feature type="signal peptide" evidence="2">
    <location>
        <begin position="1"/>
        <end position="19"/>
    </location>
</feature>
<name>A0ABN9WIE0_9DINO</name>
<evidence type="ECO:0000313" key="3">
    <source>
        <dbReference type="EMBL" id="CAK0885637.1"/>
    </source>
</evidence>
<sequence>MLAAWRAGSLLQVVGAALALSGPRAESQDGLGAPGPGAGPPLYGWTPGDELRAGGPEQASGAHSLASRAREVPAGRLMGDERKAKGGQRFAAHLRARILLPKAKLAFCYMPKVASTEIARLFGDLNGVSGDAWKQAPWDYSGPAKLHVNWDSVTKENGWKFAFLYRDPLARYLSAFGSKCMVNANNGVVEGGGKDCLGTIHWAAMTMEGMVEAFEDRVRADALKGTSANNSHWFPMIKNLRACGIDRFHPDIVDFKGSIDEDAGVQVRRMFEATGVLEAYPNASALIDTYFTHDVSARKSSQHWSHSHNRLDEFYRNASTVQVVAQLYDEDYKRLGLQVPRLKSTHVPVSYRDRIG</sequence>
<proteinExistence type="predicted"/>
<evidence type="ECO:0000256" key="1">
    <source>
        <dbReference type="SAM" id="MobiDB-lite"/>
    </source>
</evidence>
<keyword evidence="2" id="KW-0732">Signal</keyword>
<reference evidence="3" key="1">
    <citation type="submission" date="2023-10" db="EMBL/GenBank/DDBJ databases">
        <authorList>
            <person name="Chen Y."/>
            <person name="Shah S."/>
            <person name="Dougan E. K."/>
            <person name="Thang M."/>
            <person name="Chan C."/>
        </authorList>
    </citation>
    <scope>NUCLEOTIDE SEQUENCE [LARGE SCALE GENOMIC DNA]</scope>
</reference>
<evidence type="ECO:0000256" key="2">
    <source>
        <dbReference type="SAM" id="SignalP"/>
    </source>
</evidence>
<evidence type="ECO:0000313" key="4">
    <source>
        <dbReference type="Proteomes" id="UP001189429"/>
    </source>
</evidence>
<dbReference type="InterPro" id="IPR005331">
    <property type="entry name" value="Sulfotransferase"/>
</dbReference>
<dbReference type="EMBL" id="CAUYUJ010018696">
    <property type="protein sequence ID" value="CAK0885637.1"/>
    <property type="molecule type" value="Genomic_DNA"/>
</dbReference>
<feature type="chain" id="PRO_5046967216" description="Sulfotransferase" evidence="2">
    <location>
        <begin position="20"/>
        <end position="356"/>
    </location>
</feature>
<dbReference type="Proteomes" id="UP001189429">
    <property type="component" value="Unassembled WGS sequence"/>
</dbReference>
<accession>A0ABN9WIE0</accession>
<comment type="caution">
    <text evidence="3">The sequence shown here is derived from an EMBL/GenBank/DDBJ whole genome shotgun (WGS) entry which is preliminary data.</text>
</comment>
<dbReference type="Pfam" id="PF03567">
    <property type="entry name" value="Sulfotransfer_2"/>
    <property type="match status" value="1"/>
</dbReference>
<keyword evidence="4" id="KW-1185">Reference proteome</keyword>
<feature type="region of interest" description="Disordered" evidence="1">
    <location>
        <begin position="25"/>
        <end position="67"/>
    </location>
</feature>
<protein>
    <recommendedName>
        <fullName evidence="5">Sulfotransferase</fullName>
    </recommendedName>
</protein>
<organism evidence="3 4">
    <name type="scientific">Prorocentrum cordatum</name>
    <dbReference type="NCBI Taxonomy" id="2364126"/>
    <lineage>
        <taxon>Eukaryota</taxon>
        <taxon>Sar</taxon>
        <taxon>Alveolata</taxon>
        <taxon>Dinophyceae</taxon>
        <taxon>Prorocentrales</taxon>
        <taxon>Prorocentraceae</taxon>
        <taxon>Prorocentrum</taxon>
    </lineage>
</organism>
<evidence type="ECO:0008006" key="5">
    <source>
        <dbReference type="Google" id="ProtNLM"/>
    </source>
</evidence>